<organism evidence="8 9">
    <name type="scientific">Cryptolaemus montrouzieri</name>
    <dbReference type="NCBI Taxonomy" id="559131"/>
    <lineage>
        <taxon>Eukaryota</taxon>
        <taxon>Metazoa</taxon>
        <taxon>Ecdysozoa</taxon>
        <taxon>Arthropoda</taxon>
        <taxon>Hexapoda</taxon>
        <taxon>Insecta</taxon>
        <taxon>Pterygota</taxon>
        <taxon>Neoptera</taxon>
        <taxon>Endopterygota</taxon>
        <taxon>Coleoptera</taxon>
        <taxon>Polyphaga</taxon>
        <taxon>Cucujiformia</taxon>
        <taxon>Coccinelloidea</taxon>
        <taxon>Coccinellidae</taxon>
        <taxon>Scymninae</taxon>
        <taxon>Scymnini</taxon>
        <taxon>Cryptolaemus</taxon>
    </lineage>
</organism>
<keyword evidence="1" id="KW-0547">Nucleotide-binding</keyword>
<evidence type="ECO:0000313" key="9">
    <source>
        <dbReference type="Proteomes" id="UP001516400"/>
    </source>
</evidence>
<dbReference type="GO" id="GO:0003779">
    <property type="term" value="F:actin binding"/>
    <property type="evidence" value="ECO:0007669"/>
    <property type="project" value="UniProtKB-KW"/>
</dbReference>
<dbReference type="PANTHER" id="PTHR13140:SF706">
    <property type="entry name" value="DILUTE CLASS UNCONVENTIONAL MYOSIN, ISOFORM C"/>
    <property type="match status" value="1"/>
</dbReference>
<dbReference type="Gene3D" id="1.20.120.720">
    <property type="entry name" value="Myosin VI head, motor domain, U50 subdomain"/>
    <property type="match status" value="1"/>
</dbReference>
<feature type="domain" description="Myosin motor" evidence="7">
    <location>
        <begin position="1"/>
        <end position="199"/>
    </location>
</feature>
<comment type="caution">
    <text evidence="6">Lacks conserved residue(s) required for the propagation of feature annotation.</text>
</comment>
<keyword evidence="9" id="KW-1185">Reference proteome</keyword>
<dbReference type="Proteomes" id="UP001516400">
    <property type="component" value="Unassembled WGS sequence"/>
</dbReference>
<dbReference type="GO" id="GO:0005524">
    <property type="term" value="F:ATP binding"/>
    <property type="evidence" value="ECO:0007669"/>
    <property type="project" value="UniProtKB-KW"/>
</dbReference>
<proteinExistence type="inferred from homology"/>
<evidence type="ECO:0000256" key="2">
    <source>
        <dbReference type="ARBA" id="ARBA00022840"/>
    </source>
</evidence>
<evidence type="ECO:0000256" key="6">
    <source>
        <dbReference type="PROSITE-ProRule" id="PRU00782"/>
    </source>
</evidence>
<comment type="caution">
    <text evidence="8">The sequence shown here is derived from an EMBL/GenBank/DDBJ whole genome shotgun (WGS) entry which is preliminary data.</text>
</comment>
<accession>A0ABD2N6W2</accession>
<evidence type="ECO:0000256" key="1">
    <source>
        <dbReference type="ARBA" id="ARBA00022741"/>
    </source>
</evidence>
<keyword evidence="4" id="KW-0505">Motor protein</keyword>
<reference evidence="8 9" key="1">
    <citation type="journal article" date="2021" name="BMC Biol.">
        <title>Horizontally acquired antibacterial genes associated with adaptive radiation of ladybird beetles.</title>
        <authorList>
            <person name="Li H.S."/>
            <person name="Tang X.F."/>
            <person name="Huang Y.H."/>
            <person name="Xu Z.Y."/>
            <person name="Chen M.L."/>
            <person name="Du X.Y."/>
            <person name="Qiu B.Y."/>
            <person name="Chen P.T."/>
            <person name="Zhang W."/>
            <person name="Slipinski A."/>
            <person name="Escalona H.E."/>
            <person name="Waterhouse R.M."/>
            <person name="Zwick A."/>
            <person name="Pang H."/>
        </authorList>
    </citation>
    <scope>NUCLEOTIDE SEQUENCE [LARGE SCALE GENOMIC DNA]</scope>
    <source>
        <strain evidence="8">SYSU2018</strain>
    </source>
</reference>
<keyword evidence="3 6" id="KW-0518">Myosin</keyword>
<evidence type="ECO:0000256" key="4">
    <source>
        <dbReference type="ARBA" id="ARBA00023175"/>
    </source>
</evidence>
<evidence type="ECO:0000256" key="5">
    <source>
        <dbReference type="ARBA" id="ARBA00023203"/>
    </source>
</evidence>
<keyword evidence="5 6" id="KW-0009">Actin-binding</keyword>
<dbReference type="AlphaFoldDB" id="A0ABD2N6W2"/>
<dbReference type="Pfam" id="PF00063">
    <property type="entry name" value="Myosin_head"/>
    <property type="match status" value="1"/>
</dbReference>
<dbReference type="GO" id="GO:0016459">
    <property type="term" value="C:myosin complex"/>
    <property type="evidence" value="ECO:0007669"/>
    <property type="project" value="UniProtKB-KW"/>
</dbReference>
<feature type="region of interest" description="Actin-binding" evidence="6">
    <location>
        <begin position="52"/>
        <end position="74"/>
    </location>
</feature>
<dbReference type="InterPro" id="IPR036961">
    <property type="entry name" value="Kinesin_motor_dom_sf"/>
</dbReference>
<evidence type="ECO:0000259" key="7">
    <source>
        <dbReference type="PROSITE" id="PS51456"/>
    </source>
</evidence>
<gene>
    <name evidence="8" type="ORF">HHI36_015379</name>
</gene>
<protein>
    <recommendedName>
        <fullName evidence="7">Myosin motor domain-containing protein</fullName>
    </recommendedName>
</protein>
<dbReference type="InterPro" id="IPR001609">
    <property type="entry name" value="Myosin_head_motor_dom-like"/>
</dbReference>
<sequence length="199" mass="23635">MVNKNRDKIPEEMISFLKETKFDFLSDIMAPRNEECQFVQSKTLLTKFKKSLDNLMITLDKTDVHYIKCLKPNKKQDPDLFDVQFFMEQLKYNGIMDTLNLESQIFSTVIPKAEFSRRFGLRILDDLKNLLIGKMFIGRDKIYFSENSFELILKYNTAMVISSVRRIQKFWKLRTKNVMTPLRKFSNVSERQYKPSSLI</sequence>
<dbReference type="SUPFAM" id="SSF52540">
    <property type="entry name" value="P-loop containing nucleoside triphosphate hydrolases"/>
    <property type="match status" value="1"/>
</dbReference>
<evidence type="ECO:0000313" key="8">
    <source>
        <dbReference type="EMBL" id="KAL3273956.1"/>
    </source>
</evidence>
<dbReference type="PROSITE" id="PS51456">
    <property type="entry name" value="MYOSIN_MOTOR"/>
    <property type="match status" value="1"/>
</dbReference>
<evidence type="ECO:0000256" key="3">
    <source>
        <dbReference type="ARBA" id="ARBA00023123"/>
    </source>
</evidence>
<comment type="similarity">
    <text evidence="6">Belongs to the TRAFAC class myosin-kinesin ATPase superfamily. Myosin family.</text>
</comment>
<name>A0ABD2N6W2_9CUCU</name>
<keyword evidence="2" id="KW-0067">ATP-binding</keyword>
<dbReference type="EMBL" id="JABFTP020000062">
    <property type="protein sequence ID" value="KAL3273956.1"/>
    <property type="molecule type" value="Genomic_DNA"/>
</dbReference>
<dbReference type="InterPro" id="IPR027417">
    <property type="entry name" value="P-loop_NTPase"/>
</dbReference>
<dbReference type="Gene3D" id="3.40.850.10">
    <property type="entry name" value="Kinesin motor domain"/>
    <property type="match status" value="1"/>
</dbReference>
<dbReference type="PANTHER" id="PTHR13140">
    <property type="entry name" value="MYOSIN"/>
    <property type="match status" value="1"/>
</dbReference>
<dbReference type="Gene3D" id="1.20.58.530">
    <property type="match status" value="1"/>
</dbReference>